<dbReference type="GO" id="GO:0008757">
    <property type="term" value="F:S-adenosylmethionine-dependent methyltransferase activity"/>
    <property type="evidence" value="ECO:0007669"/>
    <property type="project" value="InterPro"/>
</dbReference>
<sequence>MNIFEKIYQSNKWHVGSGEGSLTQFTKGYRDFLERFLRQHDIHSVLDFGCGDWQFSRYIDWGNCHYHGVDVVPSVIENNKKMYETANRHFSLVNTETPLEHADMLLVKDVLQHWSNERILAFLPRIRTCAYALITNCGDLPASRNTDIADGGFRSLDLTKPPFNLRGEYVFSFRTRPVSVKNMIKWFLPRQFRELDFHNKRVLLVERHKPSSHGIRQYREKEF</sequence>
<dbReference type="AlphaFoldDB" id="A0A1F6MD13"/>
<name>A0A1F6MD13_9BACT</name>
<proteinExistence type="predicted"/>
<protein>
    <recommendedName>
        <fullName evidence="1">Methyltransferase type 11 domain-containing protein</fullName>
    </recommendedName>
</protein>
<reference evidence="2 3" key="1">
    <citation type="journal article" date="2016" name="Nat. Commun.">
        <title>Thousands of microbial genomes shed light on interconnected biogeochemical processes in an aquifer system.</title>
        <authorList>
            <person name="Anantharaman K."/>
            <person name="Brown C.T."/>
            <person name="Hug L.A."/>
            <person name="Sharon I."/>
            <person name="Castelle C.J."/>
            <person name="Probst A.J."/>
            <person name="Thomas B.C."/>
            <person name="Singh A."/>
            <person name="Wilkins M.J."/>
            <person name="Karaoz U."/>
            <person name="Brodie E.L."/>
            <person name="Williams K.H."/>
            <person name="Hubbard S.S."/>
            <person name="Banfield J.F."/>
        </authorList>
    </citation>
    <scope>NUCLEOTIDE SEQUENCE [LARGE SCALE GENOMIC DNA]</scope>
</reference>
<evidence type="ECO:0000259" key="1">
    <source>
        <dbReference type="Pfam" id="PF08241"/>
    </source>
</evidence>
<dbReference type="EMBL" id="MFQE01000077">
    <property type="protein sequence ID" value="OGH69505.1"/>
    <property type="molecule type" value="Genomic_DNA"/>
</dbReference>
<dbReference type="SUPFAM" id="SSF53335">
    <property type="entry name" value="S-adenosyl-L-methionine-dependent methyltransferases"/>
    <property type="match status" value="1"/>
</dbReference>
<evidence type="ECO:0000313" key="2">
    <source>
        <dbReference type="EMBL" id="OGH69505.1"/>
    </source>
</evidence>
<dbReference type="Proteomes" id="UP000177457">
    <property type="component" value="Unassembled WGS sequence"/>
</dbReference>
<dbReference type="STRING" id="1798683.A3C90_00095"/>
<accession>A0A1F6MD13</accession>
<dbReference type="InterPro" id="IPR013216">
    <property type="entry name" value="Methyltransf_11"/>
</dbReference>
<comment type="caution">
    <text evidence="2">The sequence shown here is derived from an EMBL/GenBank/DDBJ whole genome shotgun (WGS) entry which is preliminary data.</text>
</comment>
<organism evidence="2 3">
    <name type="scientific">Candidatus Magasanikbacteria bacterium RIFCSPHIGHO2_02_FULL_51_14</name>
    <dbReference type="NCBI Taxonomy" id="1798683"/>
    <lineage>
        <taxon>Bacteria</taxon>
        <taxon>Candidatus Magasanikiibacteriota</taxon>
    </lineage>
</organism>
<dbReference type="InterPro" id="IPR029063">
    <property type="entry name" value="SAM-dependent_MTases_sf"/>
</dbReference>
<feature type="domain" description="Methyltransferase type 11" evidence="1">
    <location>
        <begin position="46"/>
        <end position="118"/>
    </location>
</feature>
<dbReference type="Pfam" id="PF08241">
    <property type="entry name" value="Methyltransf_11"/>
    <property type="match status" value="1"/>
</dbReference>
<dbReference type="Gene3D" id="3.40.50.150">
    <property type="entry name" value="Vaccinia Virus protein VP39"/>
    <property type="match status" value="1"/>
</dbReference>
<evidence type="ECO:0000313" key="3">
    <source>
        <dbReference type="Proteomes" id="UP000177457"/>
    </source>
</evidence>
<gene>
    <name evidence="2" type="ORF">A3C90_00095</name>
</gene>